<comment type="caution">
    <text evidence="1">The sequence shown here is derived from an EMBL/GenBank/DDBJ whole genome shotgun (WGS) entry which is preliminary data.</text>
</comment>
<proteinExistence type="predicted"/>
<organism evidence="1 2">
    <name type="scientific">Marinibactrum halimedae</name>
    <dbReference type="NCBI Taxonomy" id="1444977"/>
    <lineage>
        <taxon>Bacteria</taxon>
        <taxon>Pseudomonadati</taxon>
        <taxon>Pseudomonadota</taxon>
        <taxon>Gammaproteobacteria</taxon>
        <taxon>Cellvibrionales</taxon>
        <taxon>Cellvibrionaceae</taxon>
        <taxon>Marinibactrum</taxon>
    </lineage>
</organism>
<name>A0AA37TAK8_9GAMM</name>
<gene>
    <name evidence="1" type="ORF">GCM10007877_21860</name>
</gene>
<accession>A0AA37TAK8</accession>
<dbReference type="RefSeq" id="WP_232594663.1">
    <property type="nucleotide sequence ID" value="NZ_BSPD01000054.1"/>
</dbReference>
<evidence type="ECO:0000313" key="2">
    <source>
        <dbReference type="Proteomes" id="UP001156870"/>
    </source>
</evidence>
<evidence type="ECO:0008006" key="3">
    <source>
        <dbReference type="Google" id="ProtNLM"/>
    </source>
</evidence>
<keyword evidence="2" id="KW-1185">Reference proteome</keyword>
<dbReference type="AlphaFoldDB" id="A0AA37TAK8"/>
<evidence type="ECO:0000313" key="1">
    <source>
        <dbReference type="EMBL" id="GLS26470.1"/>
    </source>
</evidence>
<dbReference type="Proteomes" id="UP001156870">
    <property type="component" value="Unassembled WGS sequence"/>
</dbReference>
<reference evidence="1 2" key="1">
    <citation type="journal article" date="2014" name="Int. J. Syst. Evol. Microbiol.">
        <title>Complete genome sequence of Corynebacterium casei LMG S-19264T (=DSM 44701T), isolated from a smear-ripened cheese.</title>
        <authorList>
            <consortium name="US DOE Joint Genome Institute (JGI-PGF)"/>
            <person name="Walter F."/>
            <person name="Albersmeier A."/>
            <person name="Kalinowski J."/>
            <person name="Ruckert C."/>
        </authorList>
    </citation>
    <scope>NUCLEOTIDE SEQUENCE [LARGE SCALE GENOMIC DNA]</scope>
    <source>
        <strain evidence="1 2">NBRC 110095</strain>
    </source>
</reference>
<protein>
    <recommendedName>
        <fullName evidence="3">Porin</fullName>
    </recommendedName>
</protein>
<dbReference type="EMBL" id="BSPD01000054">
    <property type="protein sequence ID" value="GLS26470.1"/>
    <property type="molecule type" value="Genomic_DNA"/>
</dbReference>
<dbReference type="SUPFAM" id="SSF56935">
    <property type="entry name" value="Porins"/>
    <property type="match status" value="1"/>
</dbReference>
<sequence length="402" mass="47197">MKKRLLFILFSCFHFEIAAFELNGLIQANIAATDSLTNWQENGTGILRYDQDRAHLQHTFLDVTKELPSSFTLHTVLNAYQDGNQQLGFSQAELIYKPLSADTIKWQGRAGFFYPKLSLENVDTGWLSPYTYTQSAINSWIGEEQRTAGIEVTAYSPGRVRKSPWSWQIRFATFAGNDSLGALISWRGFAMHDRQSLYGDRVELAPYPSVINREGLWHPNWIEPFREIDDRLGVYVGAHLDYYTQTKFRYYYYDNLADPNALNQQRLYAWRTRYHSFAFQHRLSKQTRLISQYMTGSTEMGDNFVFVDYDAFYLMLSHRMNQHRVSLRYDRFIVHEDDTIPEDNNESNGYGITLAWRYNFTKQWQLGLEHHINRNTAVNRESLNIAQEQHQQQSLFVVQMKF</sequence>